<dbReference type="InterPro" id="IPR037524">
    <property type="entry name" value="PA14/GLEYA"/>
</dbReference>
<dbReference type="RefSeq" id="XP_002490721.1">
    <property type="nucleotide sequence ID" value="XM_002490676.1"/>
</dbReference>
<dbReference type="GeneID" id="8197714"/>
<dbReference type="HOGENOM" id="CLU_016353_0_0_1"/>
<sequence>MFEKSKFVVSFLLLLQLFCVLGVHGQESGNGTTSDTAYACDIGATPFDGFNATIYQYQASDDNSIQDPVFMSTGYLQRNQLHSTTGVTNPGFNIFTAGVATTTLYGIPNVNYQNMLLELKGYFRADASGNYGLSLRNIDDSAILFFGRETAFECCNENLIPLDEAPTDYSLFTIKEGEASTNPDSYTYTQYLEAGRYYPVRTFFANIRTRAVFNFTMTLPDGSELTDFQNYIFQFGALNQQQCQAEIVTRENYTTTTEPWTGTFEATTTVIPSGTEPGTVIVQTPYSTIDSTSTWTGTFTTFTTDADGSTIAVVPSSTIDDHFASTETVLTDTAISTTVITVTSCGTSKCTKTTALTGVTQRTLTIDDRTTVVTTYCPLPTDVATIKTASVSGSEVVQTIYTAKHSQAVSYVHPSTVTITREVCDAQTCTQATIVTGEILQTTVVDSGSTTVVPKYVPVETHEPTFELSTL</sequence>
<dbReference type="AlphaFoldDB" id="C4QYW7"/>
<feature type="chain" id="PRO_5009950839" evidence="3">
    <location>
        <begin position="26"/>
        <end position="471"/>
    </location>
</feature>
<reference evidence="5 6" key="1">
    <citation type="journal article" date="2009" name="Nat. Biotechnol.">
        <title>Genome sequence of the recombinant protein production host Pichia pastoris.</title>
        <authorList>
            <person name="De Schutter K."/>
            <person name="Lin Y.C."/>
            <person name="Tiels P."/>
            <person name="Van Hecke A."/>
            <person name="Glinka S."/>
            <person name="Weber-Lehmann J."/>
            <person name="Rouze P."/>
            <person name="Van de Peer Y."/>
            <person name="Callewaert N."/>
        </authorList>
    </citation>
    <scope>NUCLEOTIDE SEQUENCE [LARGE SCALE GENOMIC DNA]</scope>
    <source>
        <strain evidence="6">GS115 / ATCC 20864</strain>
    </source>
</reference>
<name>C4QYW7_KOMPG</name>
<evidence type="ECO:0000256" key="1">
    <source>
        <dbReference type="ARBA" id="ARBA00022729"/>
    </source>
</evidence>
<proteinExistence type="predicted"/>
<accession>C4QYW7</accession>
<feature type="signal peptide" evidence="3">
    <location>
        <begin position="1"/>
        <end position="25"/>
    </location>
</feature>
<evidence type="ECO:0000256" key="3">
    <source>
        <dbReference type="SAM" id="SignalP"/>
    </source>
</evidence>
<dbReference type="KEGG" id="ppa:PAS_chr1-4_0584"/>
<dbReference type="InterPro" id="IPR025928">
    <property type="entry name" value="Flocculin_t3_rpt"/>
</dbReference>
<dbReference type="eggNOG" id="ENOG502QPQC">
    <property type="taxonomic scope" value="Eukaryota"/>
</dbReference>
<protein>
    <submittedName>
        <fullName evidence="5">Lectin-like protein with similarity to Flo1p, thought to be expressed and involved in flocculation</fullName>
    </submittedName>
</protein>
<dbReference type="OrthoDB" id="3996163at2759"/>
<dbReference type="InParanoid" id="C4QYW7"/>
<dbReference type="SUPFAM" id="SSF56988">
    <property type="entry name" value="Anthrax protective antigen"/>
    <property type="match status" value="1"/>
</dbReference>
<dbReference type="SMR" id="C4QYW7"/>
<evidence type="ECO:0000256" key="2">
    <source>
        <dbReference type="ARBA" id="ARBA00023180"/>
    </source>
</evidence>
<dbReference type="Proteomes" id="UP000000314">
    <property type="component" value="Chromosome 1"/>
</dbReference>
<dbReference type="STRING" id="644223.C4QYW7"/>
<keyword evidence="1 3" id="KW-0732">Signal</keyword>
<dbReference type="InterPro" id="IPR018871">
    <property type="entry name" value="GLEYA_adhesin_domain"/>
</dbReference>
<gene>
    <name evidence="5" type="ordered locus">PAS_chr1-4_0584</name>
</gene>
<dbReference type="OMA" id="RETAFEC"/>
<evidence type="ECO:0000313" key="5">
    <source>
        <dbReference type="EMBL" id="CAY68441.1"/>
    </source>
</evidence>
<keyword evidence="2" id="KW-0325">Glycoprotein</keyword>
<dbReference type="EMBL" id="FN392319">
    <property type="protein sequence ID" value="CAY68441.1"/>
    <property type="molecule type" value="Genomic_DNA"/>
</dbReference>
<dbReference type="PROSITE" id="PS51820">
    <property type="entry name" value="PA14"/>
    <property type="match status" value="1"/>
</dbReference>
<keyword evidence="6" id="KW-1185">Reference proteome</keyword>
<evidence type="ECO:0000313" key="6">
    <source>
        <dbReference type="Proteomes" id="UP000000314"/>
    </source>
</evidence>
<dbReference type="Pfam" id="PF13928">
    <property type="entry name" value="Flocculin_t3"/>
    <property type="match status" value="1"/>
</dbReference>
<dbReference type="Pfam" id="PF10528">
    <property type="entry name" value="GLEYA"/>
    <property type="match status" value="1"/>
</dbReference>
<dbReference type="Gene3D" id="2.60.120.1560">
    <property type="match status" value="1"/>
</dbReference>
<feature type="domain" description="PA14" evidence="4">
    <location>
        <begin position="66"/>
        <end position="231"/>
    </location>
</feature>
<evidence type="ECO:0000259" key="4">
    <source>
        <dbReference type="PROSITE" id="PS51820"/>
    </source>
</evidence>
<organism evidence="5 6">
    <name type="scientific">Komagataella phaffii (strain GS115 / ATCC 20864)</name>
    <name type="common">Yeast</name>
    <name type="synonym">Pichia pastoris</name>
    <dbReference type="NCBI Taxonomy" id="644223"/>
    <lineage>
        <taxon>Eukaryota</taxon>
        <taxon>Fungi</taxon>
        <taxon>Dikarya</taxon>
        <taxon>Ascomycota</taxon>
        <taxon>Saccharomycotina</taxon>
        <taxon>Pichiomycetes</taxon>
        <taxon>Pichiales</taxon>
        <taxon>Pichiaceae</taxon>
        <taxon>Komagataella</taxon>
    </lineage>
</organism>